<accession>A0AAV5TB27</accession>
<dbReference type="AlphaFoldDB" id="A0AAV5TB27"/>
<dbReference type="EMBL" id="BTSX01000004">
    <property type="protein sequence ID" value="GMS92365.1"/>
    <property type="molecule type" value="Genomic_DNA"/>
</dbReference>
<keyword evidence="2" id="KW-1185">Reference proteome</keyword>
<gene>
    <name evidence="1" type="ORF">PENTCL1PPCAC_14540</name>
</gene>
<sequence>TIFALLLLCFVVYAQNMGGGFNVRGKRDAAGIAANLRGKRAAAGMNANMGAGGLSAGSNMKGKREAGFEADAKAAVIPRAAGAEVKAGAKPTRAAGKRCTHLPI</sequence>
<comment type="caution">
    <text evidence="1">The sequence shown here is derived from an EMBL/GenBank/DDBJ whole genome shotgun (WGS) entry which is preliminary data.</text>
</comment>
<reference evidence="1" key="1">
    <citation type="submission" date="2023-10" db="EMBL/GenBank/DDBJ databases">
        <title>Genome assembly of Pristionchus species.</title>
        <authorList>
            <person name="Yoshida K."/>
            <person name="Sommer R.J."/>
        </authorList>
    </citation>
    <scope>NUCLEOTIDE SEQUENCE</scope>
    <source>
        <strain evidence="1">RS0144</strain>
    </source>
</reference>
<evidence type="ECO:0000313" key="2">
    <source>
        <dbReference type="Proteomes" id="UP001432027"/>
    </source>
</evidence>
<organism evidence="1 2">
    <name type="scientific">Pristionchus entomophagus</name>
    <dbReference type="NCBI Taxonomy" id="358040"/>
    <lineage>
        <taxon>Eukaryota</taxon>
        <taxon>Metazoa</taxon>
        <taxon>Ecdysozoa</taxon>
        <taxon>Nematoda</taxon>
        <taxon>Chromadorea</taxon>
        <taxon>Rhabditida</taxon>
        <taxon>Rhabditina</taxon>
        <taxon>Diplogasteromorpha</taxon>
        <taxon>Diplogasteroidea</taxon>
        <taxon>Neodiplogasteridae</taxon>
        <taxon>Pristionchus</taxon>
    </lineage>
</organism>
<name>A0AAV5TB27_9BILA</name>
<protein>
    <submittedName>
        <fullName evidence="1">Uncharacterized protein</fullName>
    </submittedName>
</protein>
<evidence type="ECO:0000313" key="1">
    <source>
        <dbReference type="EMBL" id="GMS92365.1"/>
    </source>
</evidence>
<proteinExistence type="predicted"/>
<feature type="non-terminal residue" evidence="1">
    <location>
        <position position="1"/>
    </location>
</feature>
<dbReference type="Proteomes" id="UP001432027">
    <property type="component" value="Unassembled WGS sequence"/>
</dbReference>